<dbReference type="RefSeq" id="WP_071613036.1">
    <property type="nucleotide sequence ID" value="NZ_CP015756.1"/>
</dbReference>
<dbReference type="EMBL" id="CP015756">
    <property type="protein sequence ID" value="APC40746.1"/>
    <property type="molecule type" value="Genomic_DNA"/>
</dbReference>
<dbReference type="SUPFAM" id="SSF55785">
    <property type="entry name" value="PYP-like sensor domain (PAS domain)"/>
    <property type="match status" value="1"/>
</dbReference>
<keyword evidence="3" id="KW-0805">Transcription regulation</keyword>
<evidence type="ECO:0000313" key="10">
    <source>
        <dbReference type="EMBL" id="APC40746.1"/>
    </source>
</evidence>
<evidence type="ECO:0000259" key="7">
    <source>
        <dbReference type="PROSITE" id="PS50112"/>
    </source>
</evidence>
<dbReference type="GO" id="GO:0043565">
    <property type="term" value="F:sequence-specific DNA binding"/>
    <property type="evidence" value="ECO:0007669"/>
    <property type="project" value="InterPro"/>
</dbReference>
<feature type="domain" description="PAS" evidence="7">
    <location>
        <begin position="144"/>
        <end position="194"/>
    </location>
</feature>
<evidence type="ECO:0000256" key="5">
    <source>
        <dbReference type="PROSITE-ProRule" id="PRU00703"/>
    </source>
</evidence>
<accession>A0A1J0GHA9</accession>
<evidence type="ECO:0000259" key="6">
    <source>
        <dbReference type="PROSITE" id="PS50045"/>
    </source>
</evidence>
<dbReference type="InterPro" id="IPR003593">
    <property type="entry name" value="AAA+_ATPase"/>
</dbReference>
<evidence type="ECO:0000259" key="9">
    <source>
        <dbReference type="PROSITE" id="PS51371"/>
    </source>
</evidence>
<sequence>MKVKDIITKSDFKLKENNTFYEAAQLFSNNKVEVIPILDKKETLVGVITKNDIINNFIKGTSPDTYVKYLLRGTTNIINEDSEILDCIDKVEGYMAVKNADGKFSGILSMNKIYKQRLENALEKICELKKRLNCIYECDEANLNCTELNKIIESSYDGIYITDGKANTLRINKSYENITGLQRKNMLTRNMYDLEKEGYISKSSTLMVLKTRKSNTIEQEFSTGKKVLVSSNPIFNDKGNISMVVTNVRDITELYELEEQLAKNRKLTEKYYSEIEAMRMQYLNLTDMVANDKVMINLLEVAKRVANVDTTVLILGETGVGKEEIAKFIFKNSKRKSKNFIKINCGAIPQTLIESELFGYVKGAFTGANKEGKMGLFEVADGGTVFLDEIGELPLDIQVKLLNVLQEGEVERIGAVKPIKIDVRVLAATNRNLEEMIKDKTFRADLYYRLNVVPLTVPPLRDRREDIVPLIQHFLSQLNIKYNFEKTFTIEALNTLYNYNWLGNVRELKNIVERVIVMSCGNKIFKSDLPIKMSPNTIEKDTECKEIGNLKDAVEKVEIKLIRMAFDNAGNVRDAAKILGINSSTFFRKRKRYLEMGML</sequence>
<dbReference type="Pfam" id="PF02954">
    <property type="entry name" value="HTH_8"/>
    <property type="match status" value="1"/>
</dbReference>
<feature type="domain" description="PAC" evidence="8">
    <location>
        <begin position="210"/>
        <end position="263"/>
    </location>
</feature>
<feature type="domain" description="CBS" evidence="9">
    <location>
        <begin position="7"/>
        <end position="65"/>
    </location>
</feature>
<dbReference type="GO" id="GO:0005524">
    <property type="term" value="F:ATP binding"/>
    <property type="evidence" value="ECO:0007669"/>
    <property type="project" value="UniProtKB-KW"/>
</dbReference>
<dbReference type="SUPFAM" id="SSF52540">
    <property type="entry name" value="P-loop containing nucleoside triphosphate hydrolases"/>
    <property type="match status" value="1"/>
</dbReference>
<dbReference type="InterPro" id="IPR025943">
    <property type="entry name" value="Sigma_54_int_dom_ATP-bd_2"/>
</dbReference>
<dbReference type="InterPro" id="IPR046342">
    <property type="entry name" value="CBS_dom_sf"/>
</dbReference>
<evidence type="ECO:0000256" key="2">
    <source>
        <dbReference type="ARBA" id="ARBA00022840"/>
    </source>
</evidence>
<evidence type="ECO:0000259" key="8">
    <source>
        <dbReference type="PROSITE" id="PS50113"/>
    </source>
</evidence>
<dbReference type="InterPro" id="IPR000700">
    <property type="entry name" value="PAS-assoc_C"/>
</dbReference>
<dbReference type="STRING" id="1552.A7L45_11990"/>
<dbReference type="NCBIfam" id="TIGR00229">
    <property type="entry name" value="sensory_box"/>
    <property type="match status" value="1"/>
</dbReference>
<dbReference type="CDD" id="cd02205">
    <property type="entry name" value="CBS_pair_SF"/>
    <property type="match status" value="1"/>
</dbReference>
<dbReference type="Pfam" id="PF00158">
    <property type="entry name" value="Sigma54_activat"/>
    <property type="match status" value="1"/>
</dbReference>
<dbReference type="InterPro" id="IPR035965">
    <property type="entry name" value="PAS-like_dom_sf"/>
</dbReference>
<dbReference type="Gene3D" id="3.10.580.10">
    <property type="entry name" value="CBS-domain"/>
    <property type="match status" value="1"/>
</dbReference>
<proteinExistence type="predicted"/>
<dbReference type="SUPFAM" id="SSF46689">
    <property type="entry name" value="Homeodomain-like"/>
    <property type="match status" value="1"/>
</dbReference>
<gene>
    <name evidence="10" type="ORF">A7L45_11990</name>
</gene>
<dbReference type="Pfam" id="PF25601">
    <property type="entry name" value="AAA_lid_14"/>
    <property type="match status" value="1"/>
</dbReference>
<dbReference type="GO" id="GO:0006355">
    <property type="term" value="P:regulation of DNA-templated transcription"/>
    <property type="evidence" value="ECO:0007669"/>
    <property type="project" value="InterPro"/>
</dbReference>
<evidence type="ECO:0000313" key="11">
    <source>
        <dbReference type="Proteomes" id="UP000182569"/>
    </source>
</evidence>
<dbReference type="InterPro" id="IPR002078">
    <property type="entry name" value="Sigma_54_int"/>
</dbReference>
<dbReference type="InterPro" id="IPR013767">
    <property type="entry name" value="PAS_fold"/>
</dbReference>
<protein>
    <submittedName>
        <fullName evidence="10">Transcriptional regulator</fullName>
    </submittedName>
</protein>
<keyword evidence="5" id="KW-0129">CBS domain</keyword>
<dbReference type="InterPro" id="IPR025662">
    <property type="entry name" value="Sigma_54_int_dom_ATP-bd_1"/>
</dbReference>
<dbReference type="Gene3D" id="3.40.50.300">
    <property type="entry name" value="P-loop containing nucleotide triphosphate hydrolases"/>
    <property type="match status" value="1"/>
</dbReference>
<dbReference type="Pfam" id="PF00989">
    <property type="entry name" value="PAS"/>
    <property type="match status" value="1"/>
</dbReference>
<dbReference type="PROSITE" id="PS50112">
    <property type="entry name" value="PAS"/>
    <property type="match status" value="1"/>
</dbReference>
<dbReference type="InterPro" id="IPR000644">
    <property type="entry name" value="CBS_dom"/>
</dbReference>
<dbReference type="Gene3D" id="1.10.8.60">
    <property type="match status" value="1"/>
</dbReference>
<dbReference type="KEGG" id="ceu:A7L45_11990"/>
<dbReference type="FunFam" id="3.40.50.300:FF:000006">
    <property type="entry name" value="DNA-binding transcriptional regulator NtrC"/>
    <property type="match status" value="1"/>
</dbReference>
<dbReference type="AlphaFoldDB" id="A0A1J0GHA9"/>
<evidence type="ECO:0000256" key="3">
    <source>
        <dbReference type="ARBA" id="ARBA00023015"/>
    </source>
</evidence>
<dbReference type="Pfam" id="PF00571">
    <property type="entry name" value="CBS"/>
    <property type="match status" value="1"/>
</dbReference>
<dbReference type="InterPro" id="IPR027417">
    <property type="entry name" value="P-loop_NTPase"/>
</dbReference>
<dbReference type="PROSITE" id="PS00676">
    <property type="entry name" value="SIGMA54_INTERACT_2"/>
    <property type="match status" value="1"/>
</dbReference>
<dbReference type="Proteomes" id="UP000182569">
    <property type="component" value="Chromosome"/>
</dbReference>
<dbReference type="PROSITE" id="PS51371">
    <property type="entry name" value="CBS"/>
    <property type="match status" value="1"/>
</dbReference>
<dbReference type="CDD" id="cd00130">
    <property type="entry name" value="PAS"/>
    <property type="match status" value="1"/>
</dbReference>
<dbReference type="CDD" id="cd00009">
    <property type="entry name" value="AAA"/>
    <property type="match status" value="1"/>
</dbReference>
<dbReference type="InterPro" id="IPR002197">
    <property type="entry name" value="HTH_Fis"/>
</dbReference>
<dbReference type="PANTHER" id="PTHR32071">
    <property type="entry name" value="TRANSCRIPTIONAL REGULATORY PROTEIN"/>
    <property type="match status" value="1"/>
</dbReference>
<keyword evidence="2" id="KW-0067">ATP-binding</keyword>
<dbReference type="SMART" id="SM00382">
    <property type="entry name" value="AAA"/>
    <property type="match status" value="1"/>
</dbReference>
<dbReference type="Gene3D" id="3.30.450.20">
    <property type="entry name" value="PAS domain"/>
    <property type="match status" value="1"/>
</dbReference>
<dbReference type="InterPro" id="IPR058031">
    <property type="entry name" value="AAA_lid_NorR"/>
</dbReference>
<reference evidence="11" key="1">
    <citation type="journal article" date="2016" name="Front. Microbiol.">
        <title>Complete Genome Sequence of Clostridium estertheticum DSM 8809, a Microbe Identified in Spoiled Vacuum Packed Beef.</title>
        <authorList>
            <person name="Yu Z."/>
            <person name="Gunn L."/>
            <person name="Brennan E."/>
            <person name="Reid R."/>
            <person name="Wall P.G."/>
            <person name="Gaora O.P."/>
            <person name="Hurley D."/>
            <person name="Bolton D."/>
            <person name="Fanning S."/>
        </authorList>
    </citation>
    <scope>NUCLEOTIDE SEQUENCE [LARGE SCALE GENOMIC DNA]</scope>
    <source>
        <strain evidence="11">DSM 8809</strain>
    </source>
</reference>
<keyword evidence="4" id="KW-0804">Transcription</keyword>
<dbReference type="PROSITE" id="PS00675">
    <property type="entry name" value="SIGMA54_INTERACT_1"/>
    <property type="match status" value="1"/>
</dbReference>
<dbReference type="SUPFAM" id="SSF54631">
    <property type="entry name" value="CBS-domain pair"/>
    <property type="match status" value="1"/>
</dbReference>
<evidence type="ECO:0000256" key="4">
    <source>
        <dbReference type="ARBA" id="ARBA00023163"/>
    </source>
</evidence>
<evidence type="ECO:0000256" key="1">
    <source>
        <dbReference type="ARBA" id="ARBA00022741"/>
    </source>
</evidence>
<dbReference type="InterPro" id="IPR009057">
    <property type="entry name" value="Homeodomain-like_sf"/>
</dbReference>
<keyword evidence="1" id="KW-0547">Nucleotide-binding</keyword>
<name>A0A1J0GHA9_9CLOT</name>
<dbReference type="Gene3D" id="1.10.10.60">
    <property type="entry name" value="Homeodomain-like"/>
    <property type="match status" value="1"/>
</dbReference>
<dbReference type="PROSITE" id="PS50113">
    <property type="entry name" value="PAC"/>
    <property type="match status" value="1"/>
</dbReference>
<feature type="domain" description="Sigma-54 factor interaction" evidence="6">
    <location>
        <begin position="288"/>
        <end position="517"/>
    </location>
</feature>
<keyword evidence="11" id="KW-1185">Reference proteome</keyword>
<dbReference type="PROSITE" id="PS50045">
    <property type="entry name" value="SIGMA54_INTERACT_4"/>
    <property type="match status" value="1"/>
</dbReference>
<dbReference type="InterPro" id="IPR000014">
    <property type="entry name" value="PAS"/>
</dbReference>
<organism evidence="10 11">
    <name type="scientific">Clostridium estertheticum subsp. estertheticum</name>
    <dbReference type="NCBI Taxonomy" id="1552"/>
    <lineage>
        <taxon>Bacteria</taxon>
        <taxon>Bacillati</taxon>
        <taxon>Bacillota</taxon>
        <taxon>Clostridia</taxon>
        <taxon>Eubacteriales</taxon>
        <taxon>Clostridiaceae</taxon>
        <taxon>Clostridium</taxon>
    </lineage>
</organism>